<dbReference type="Proteomes" id="UP001163846">
    <property type="component" value="Unassembled WGS sequence"/>
</dbReference>
<reference evidence="1" key="1">
    <citation type="submission" date="2022-08" db="EMBL/GenBank/DDBJ databases">
        <authorList>
            <consortium name="DOE Joint Genome Institute"/>
            <person name="Min B."/>
            <person name="Riley R."/>
            <person name="Sierra-Patev S."/>
            <person name="Naranjo-Ortiz M."/>
            <person name="Looney B."/>
            <person name="Konkel Z."/>
            <person name="Slot J.C."/>
            <person name="Sakamoto Y."/>
            <person name="Steenwyk J.L."/>
            <person name="Rokas A."/>
            <person name="Carro J."/>
            <person name="Camarero S."/>
            <person name="Ferreira P."/>
            <person name="Molpeceres G."/>
            <person name="Ruiz-Duenas F.J."/>
            <person name="Serrano A."/>
            <person name="Henrissat B."/>
            <person name="Drula E."/>
            <person name="Hughes K.W."/>
            <person name="Mata J.L."/>
            <person name="Ishikawa N.K."/>
            <person name="Vargas-Isla R."/>
            <person name="Ushijima S."/>
            <person name="Smith C.A."/>
            <person name="Ahrendt S."/>
            <person name="Andreopoulos W."/>
            <person name="He G."/>
            <person name="Labutti K."/>
            <person name="Lipzen A."/>
            <person name="Ng V."/>
            <person name="Sandor L."/>
            <person name="Barry K."/>
            <person name="Martinez A.T."/>
            <person name="Xiao Y."/>
            <person name="Gibbons J.G."/>
            <person name="Terashima K."/>
            <person name="Hibbett D.S."/>
            <person name="Grigoriev I.V."/>
        </authorList>
    </citation>
    <scope>NUCLEOTIDE SEQUENCE</scope>
    <source>
        <strain evidence="1">TFB9207</strain>
    </source>
</reference>
<accession>A0AA38UAD2</accession>
<comment type="caution">
    <text evidence="1">The sequence shown here is derived from an EMBL/GenBank/DDBJ whole genome shotgun (WGS) entry which is preliminary data.</text>
</comment>
<dbReference type="AlphaFoldDB" id="A0AA38UAD2"/>
<name>A0AA38UAD2_9AGAR</name>
<protein>
    <submittedName>
        <fullName evidence="1">Uncharacterized protein</fullName>
    </submittedName>
</protein>
<evidence type="ECO:0000313" key="2">
    <source>
        <dbReference type="Proteomes" id="UP001163846"/>
    </source>
</evidence>
<organism evidence="1 2">
    <name type="scientific">Lentinula raphanica</name>
    <dbReference type="NCBI Taxonomy" id="153919"/>
    <lineage>
        <taxon>Eukaryota</taxon>
        <taxon>Fungi</taxon>
        <taxon>Dikarya</taxon>
        <taxon>Basidiomycota</taxon>
        <taxon>Agaricomycotina</taxon>
        <taxon>Agaricomycetes</taxon>
        <taxon>Agaricomycetidae</taxon>
        <taxon>Agaricales</taxon>
        <taxon>Marasmiineae</taxon>
        <taxon>Omphalotaceae</taxon>
        <taxon>Lentinula</taxon>
    </lineage>
</organism>
<dbReference type="EMBL" id="MU807219">
    <property type="protein sequence ID" value="KAJ3831812.1"/>
    <property type="molecule type" value="Genomic_DNA"/>
</dbReference>
<proteinExistence type="predicted"/>
<gene>
    <name evidence="1" type="ORF">F5878DRAFT_672675</name>
</gene>
<sequence>MPSHLSLPNELLQAIIELIAYTPQLPNSTSKSLLNSASPELLALSVANWQLRRICQPLLFANIRILRSKDAKKLKSDAHLKLLSKFTKFLAINMFFRSAETGYSIVSQSLPQFKQLLRVELPGCRRRPALLKVILAHPTVTSVLVNELPDESLCDDDLSKVILQSEPSYRAFSPMYKKYFNQGMQLMCLDLYKPDSFDEQFGSMVFSGLKKIQMHMGIIPVSFSFLYVLLLTHPTLNELWILDGSNHYFARHTPPFLSSFIQESRSQQQDLTKLFIVRKVGLHRAIGLSSQEWSIMGLTLD</sequence>
<evidence type="ECO:0000313" key="1">
    <source>
        <dbReference type="EMBL" id="KAJ3831812.1"/>
    </source>
</evidence>
<keyword evidence="2" id="KW-1185">Reference proteome</keyword>